<evidence type="ECO:0000313" key="6">
    <source>
        <dbReference type="Proteomes" id="UP001286313"/>
    </source>
</evidence>
<feature type="compositionally biased region" description="Acidic residues" evidence="4">
    <location>
        <begin position="416"/>
        <end position="425"/>
    </location>
</feature>
<keyword evidence="6" id="KW-1185">Reference proteome</keyword>
<keyword evidence="3" id="KW-0175">Coiled coil</keyword>
<organism evidence="5 6">
    <name type="scientific">Petrolisthes cinctipes</name>
    <name type="common">Flat porcelain crab</name>
    <dbReference type="NCBI Taxonomy" id="88211"/>
    <lineage>
        <taxon>Eukaryota</taxon>
        <taxon>Metazoa</taxon>
        <taxon>Ecdysozoa</taxon>
        <taxon>Arthropoda</taxon>
        <taxon>Crustacea</taxon>
        <taxon>Multicrustacea</taxon>
        <taxon>Malacostraca</taxon>
        <taxon>Eumalacostraca</taxon>
        <taxon>Eucarida</taxon>
        <taxon>Decapoda</taxon>
        <taxon>Pleocyemata</taxon>
        <taxon>Anomura</taxon>
        <taxon>Galatheoidea</taxon>
        <taxon>Porcellanidae</taxon>
        <taxon>Petrolisthes</taxon>
    </lineage>
</organism>
<dbReference type="PANTHER" id="PTHR12394">
    <property type="entry name" value="ZYGIN"/>
    <property type="match status" value="1"/>
</dbReference>
<feature type="region of interest" description="Disordered" evidence="4">
    <location>
        <begin position="401"/>
        <end position="504"/>
    </location>
</feature>
<gene>
    <name evidence="5" type="ORF">Pcinc_021327</name>
</gene>
<evidence type="ECO:0000313" key="5">
    <source>
        <dbReference type="EMBL" id="KAK3873676.1"/>
    </source>
</evidence>
<dbReference type="EMBL" id="JAWQEG010002198">
    <property type="protein sequence ID" value="KAK3873676.1"/>
    <property type="molecule type" value="Genomic_DNA"/>
</dbReference>
<evidence type="ECO:0008006" key="7">
    <source>
        <dbReference type="Google" id="ProtNLM"/>
    </source>
</evidence>
<feature type="compositionally biased region" description="Gly residues" evidence="4">
    <location>
        <begin position="699"/>
        <end position="716"/>
    </location>
</feature>
<feature type="compositionally biased region" description="Low complexity" evidence="4">
    <location>
        <begin position="263"/>
        <end position="288"/>
    </location>
</feature>
<evidence type="ECO:0000256" key="3">
    <source>
        <dbReference type="ARBA" id="ARBA00023054"/>
    </source>
</evidence>
<feature type="compositionally biased region" description="Acidic residues" evidence="4">
    <location>
        <begin position="1017"/>
        <end position="1027"/>
    </location>
</feature>
<dbReference type="PANTHER" id="PTHR12394:SF12">
    <property type="entry name" value="LD08195P"/>
    <property type="match status" value="1"/>
</dbReference>
<evidence type="ECO:0000256" key="2">
    <source>
        <dbReference type="ARBA" id="ARBA00022553"/>
    </source>
</evidence>
<dbReference type="GO" id="GO:0005737">
    <property type="term" value="C:cytoplasm"/>
    <property type="evidence" value="ECO:0007669"/>
    <property type="project" value="TreeGrafter"/>
</dbReference>
<feature type="compositionally biased region" description="Polar residues" evidence="4">
    <location>
        <begin position="40"/>
        <end position="52"/>
    </location>
</feature>
<sequence length="1183" mass="128971">MGTRVGQRGVTVGTQRHAKKTDHDRRNHELMKRLVACDASPTNTSNRKSPSGSALELGKAAVMQDTLAGRTRTRRKTEDLDPSNTKSFLRQTSSSSQKMNNHVNGDSLGGGGGGSRGVEHKSAPGRRTDAGPTKASGAGGGVRKASQGAREGRQSQVFERLAKVDSNKSNSSGRGGGRSHHQQEGQNIRKMVGGKDSLRSSTHTRRKHYSPSHSSCSSGRSSVVGDEEKDSFTEKQEQENMPETIDKDLDDISPPPPPPPPVSSSTPTSSHTSHHTTTPTSHHTSTPSDAAPSHPKSPISKTLQKKSTTKVEAKRNSPDGGSRGLKVRRATRPTTEQREEASGGASRSEVLERVRARVGDGRTQEAGEVRDADKDVCEADVADEEKEFYKISVRTRLVTYDNNTLVIRNTSKSEDACEEETEEETEHVKVEDEASDSSTTPHQQQQEQQQATTTPDTDLQTSSEEVVETAVGGLGDVECGSSPTHTSINPPHQQQGAVGGGESGRVAGVKQKLTLLVNRGRVFLSEFYSATQNRLEQYTRPDHSRGRSDSGYFSLPRPLVEVNPLWSQEQEILRRGYGAYPSMQVPLFRPVQCRGGQGDSHWSREVSPLHSRHTDTEYKSEHDCGMTGQVTEDGKTEDKHVSVNKDEGEGEEAEGCATIIVDEEWIKKNILCTCQCRQRREVREGRVEQSGEAVKGSSRRGGVGGETIEGSSFGGVGDSGIVMEGVARGTVDDGTINTTENRNEKNKKPASDAPIEPQQNDNSSNNNTMTSETLVVSETFTTCNSIDTTSTTTSSSSSPSSPSSSSHGGSGEDTTRVEKSVGVDEVEEEKENVKRTIETKKSLVTNDGKEIEKQESDEGEEEEEKEKVKEGSEDVMEEEEEDLCFCSCHEGEEGRGAVLPHHLPQEVQDLLDADHARMWWTITGNFGNILPIDWSKTYTRQQYLPVLNLNQMKEGGGGGGEEGEGQGEGNGGGGEVEEEEEVAQDLDLHHLILTGLTAEPVKSAEEVIQEIDDIMQEGSSSEDEGLEESSPSTDSMNDPPTRPCPPHLYADKLRSMSVGALNETLMELEVVVRQYSETLISQLALRDELEYEKELKNSFISLLLQVQNKRRNFNVEKKKQKKVGPNGTDPKYLTTVIPYDVGHGPPLNTTLQILIKILTAINEDSPTVPTLLTDYILKVLCPS</sequence>
<feature type="compositionally biased region" description="Gly residues" evidence="4">
    <location>
        <begin position="954"/>
        <end position="974"/>
    </location>
</feature>
<feature type="compositionally biased region" description="Basic and acidic residues" evidence="4">
    <location>
        <begin position="741"/>
        <end position="750"/>
    </location>
</feature>
<feature type="compositionally biased region" description="Polar residues" evidence="4">
    <location>
        <begin position="481"/>
        <end position="496"/>
    </location>
</feature>
<feature type="region of interest" description="Disordered" evidence="4">
    <location>
        <begin position="728"/>
        <end position="768"/>
    </location>
</feature>
<feature type="compositionally biased region" description="Basic and acidic residues" evidence="4">
    <location>
        <begin position="21"/>
        <end position="32"/>
    </location>
</feature>
<feature type="compositionally biased region" description="Basic and acidic residues" evidence="4">
    <location>
        <begin position="349"/>
        <end position="375"/>
    </location>
</feature>
<feature type="compositionally biased region" description="Basic and acidic residues" evidence="4">
    <location>
        <begin position="831"/>
        <end position="856"/>
    </location>
</feature>
<dbReference type="GO" id="GO:0030424">
    <property type="term" value="C:axon"/>
    <property type="evidence" value="ECO:0007669"/>
    <property type="project" value="TreeGrafter"/>
</dbReference>
<feature type="region of interest" description="Disordered" evidence="4">
    <location>
        <begin position="786"/>
        <end position="878"/>
    </location>
</feature>
<dbReference type="Pfam" id="PF07763">
    <property type="entry name" value="FEZ"/>
    <property type="match status" value="1"/>
</dbReference>
<feature type="region of interest" description="Disordered" evidence="4">
    <location>
        <begin position="1"/>
        <end position="375"/>
    </location>
</feature>
<accession>A0AAE1FH85</accession>
<feature type="compositionally biased region" description="Low complexity" evidence="4">
    <location>
        <begin position="211"/>
        <end position="222"/>
    </location>
</feature>
<keyword evidence="2" id="KW-0597">Phosphoprotein</keyword>
<feature type="compositionally biased region" description="Basic and acidic residues" evidence="4">
    <location>
        <begin position="813"/>
        <end position="822"/>
    </location>
</feature>
<comment type="caution">
    <text evidence="5">The sequence shown here is derived from an EMBL/GenBank/DDBJ whole genome shotgun (WGS) entry which is preliminary data.</text>
</comment>
<feature type="compositionally biased region" description="Basic and acidic residues" evidence="4">
    <location>
        <begin position="117"/>
        <end position="129"/>
    </location>
</feature>
<feature type="compositionally biased region" description="Gly residues" evidence="4">
    <location>
        <begin position="107"/>
        <end position="116"/>
    </location>
</feature>
<feature type="region of interest" description="Disordered" evidence="4">
    <location>
        <begin position="599"/>
        <end position="638"/>
    </location>
</feature>
<feature type="compositionally biased region" description="Low complexity" evidence="4">
    <location>
        <begin position="1"/>
        <end position="15"/>
    </location>
</feature>
<reference evidence="5" key="1">
    <citation type="submission" date="2023-10" db="EMBL/GenBank/DDBJ databases">
        <title>Genome assemblies of two species of porcelain crab, Petrolisthes cinctipes and Petrolisthes manimaculis (Anomura: Porcellanidae).</title>
        <authorList>
            <person name="Angst P."/>
        </authorList>
    </citation>
    <scope>NUCLEOTIDE SEQUENCE</scope>
    <source>
        <strain evidence="5">PB745_01</strain>
        <tissue evidence="5">Gill</tissue>
    </source>
</reference>
<name>A0AAE1FH85_PETCI</name>
<evidence type="ECO:0000256" key="1">
    <source>
        <dbReference type="ARBA" id="ARBA00006788"/>
    </source>
</evidence>
<feature type="region of interest" description="Disordered" evidence="4">
    <location>
        <begin position="683"/>
        <end position="716"/>
    </location>
</feature>
<feature type="region of interest" description="Disordered" evidence="4">
    <location>
        <begin position="953"/>
        <end position="982"/>
    </location>
</feature>
<feature type="compositionally biased region" description="Basic and acidic residues" evidence="4">
    <location>
        <begin position="612"/>
        <end position="624"/>
    </location>
</feature>
<proteinExistence type="inferred from homology"/>
<protein>
    <recommendedName>
        <fullName evidence="7">Fasciculation and elongation protein zeta-2</fullName>
    </recommendedName>
</protein>
<feature type="compositionally biased region" description="Low complexity" evidence="4">
    <location>
        <begin position="439"/>
        <end position="461"/>
    </location>
</feature>
<feature type="compositionally biased region" description="Polar residues" evidence="4">
    <location>
        <begin position="401"/>
        <end position="410"/>
    </location>
</feature>
<feature type="compositionally biased region" description="Pro residues" evidence="4">
    <location>
        <begin position="253"/>
        <end position="262"/>
    </location>
</feature>
<dbReference type="AlphaFoldDB" id="A0AAE1FH85"/>
<comment type="similarity">
    <text evidence="1">Belongs to the zygin family.</text>
</comment>
<dbReference type="InterPro" id="IPR011680">
    <property type="entry name" value="FEZ"/>
</dbReference>
<feature type="compositionally biased region" description="Low complexity" evidence="4">
    <location>
        <begin position="788"/>
        <end position="806"/>
    </location>
</feature>
<feature type="compositionally biased region" description="Polar residues" evidence="4">
    <location>
        <begin position="82"/>
        <end position="104"/>
    </location>
</feature>
<dbReference type="Proteomes" id="UP001286313">
    <property type="component" value="Unassembled WGS sequence"/>
</dbReference>
<feature type="region of interest" description="Disordered" evidence="4">
    <location>
        <begin position="1017"/>
        <end position="1046"/>
    </location>
</feature>
<evidence type="ECO:0000256" key="4">
    <source>
        <dbReference type="SAM" id="MobiDB-lite"/>
    </source>
</evidence>